<dbReference type="GO" id="GO:0006813">
    <property type="term" value="P:potassium ion transport"/>
    <property type="evidence" value="ECO:0007669"/>
    <property type="project" value="InterPro"/>
</dbReference>
<dbReference type="Pfam" id="PF07885">
    <property type="entry name" value="Ion_trans_2"/>
    <property type="match status" value="1"/>
</dbReference>
<organism evidence="3 4">
    <name type="scientific">Vallicoccus soli</name>
    <dbReference type="NCBI Taxonomy" id="2339232"/>
    <lineage>
        <taxon>Bacteria</taxon>
        <taxon>Bacillati</taxon>
        <taxon>Actinomycetota</taxon>
        <taxon>Actinomycetes</taxon>
        <taxon>Motilibacterales</taxon>
        <taxon>Vallicoccaceae</taxon>
        <taxon>Vallicoccus</taxon>
    </lineage>
</organism>
<protein>
    <submittedName>
        <fullName evidence="3">Potassium channel protein</fullName>
    </submittedName>
</protein>
<dbReference type="OrthoDB" id="9799090at2"/>
<proteinExistence type="predicted"/>
<reference evidence="3 4" key="1">
    <citation type="submission" date="2018-09" db="EMBL/GenBank/DDBJ databases">
        <title>YIM 75000 draft genome.</title>
        <authorList>
            <person name="Tang S."/>
            <person name="Feng Y."/>
        </authorList>
    </citation>
    <scope>NUCLEOTIDE SEQUENCE [LARGE SCALE GENOMIC DNA]</scope>
    <source>
        <strain evidence="3 4">YIM 75000</strain>
    </source>
</reference>
<dbReference type="AlphaFoldDB" id="A0A3A3Z5P5"/>
<evidence type="ECO:0000259" key="2">
    <source>
        <dbReference type="PROSITE" id="PS51201"/>
    </source>
</evidence>
<comment type="subcellular location">
    <subcellularLocation>
        <location evidence="1">Cell membrane</location>
        <topology evidence="1">Multi-pass membrane protein</topology>
    </subcellularLocation>
</comment>
<dbReference type="Pfam" id="PF02254">
    <property type="entry name" value="TrkA_N"/>
    <property type="match status" value="1"/>
</dbReference>
<dbReference type="InterPro" id="IPR050721">
    <property type="entry name" value="Trk_Ktr_HKT_K-transport"/>
</dbReference>
<keyword evidence="3" id="KW-0813">Transport</keyword>
<dbReference type="GO" id="GO:0034220">
    <property type="term" value="P:monoatomic ion transmembrane transport"/>
    <property type="evidence" value="ECO:0007669"/>
    <property type="project" value="UniProtKB-KW"/>
</dbReference>
<dbReference type="PROSITE" id="PS51201">
    <property type="entry name" value="RCK_N"/>
    <property type="match status" value="1"/>
</dbReference>
<dbReference type="EMBL" id="QZEZ01000001">
    <property type="protein sequence ID" value="RJK98293.1"/>
    <property type="molecule type" value="Genomic_DNA"/>
</dbReference>
<sequence length="323" mass="34298">MVVAAAVLAATVGIVYADRDGYRDGDEVGSLTLLDAAYYATVTLSTTGYGDITPVTDQARLVNVLVVTPLRVLFLIILVGTTLEALTERSREQWRVDRWRSALKDHTVVVGFGTKGRSAVRTLLGQDAPPTSIVVVDPSPEAVADANREGIAGVVGDATRSEVLARAEVGRARRIIVAAQRDDTAVLVTLTARALNPHAVIVSSVRESENAPLLQQSGASTVITSSDAAGRLLGVASTNPSLGEVLEDLLVPGSGLQLTERVLRTGEVGRSVKDLPDIVLAVVRNGKVRLYDDPACEQLRQDDRLVVLDTRGPHATSQDDLAR</sequence>
<dbReference type="InterPro" id="IPR036291">
    <property type="entry name" value="NAD(P)-bd_dom_sf"/>
</dbReference>
<evidence type="ECO:0000313" key="4">
    <source>
        <dbReference type="Proteomes" id="UP000265614"/>
    </source>
</evidence>
<comment type="caution">
    <text evidence="3">The sequence shown here is derived from an EMBL/GenBank/DDBJ whole genome shotgun (WGS) entry which is preliminary data.</text>
</comment>
<dbReference type="Gene3D" id="3.40.50.720">
    <property type="entry name" value="NAD(P)-binding Rossmann-like Domain"/>
    <property type="match status" value="1"/>
</dbReference>
<name>A0A3A3Z5P5_9ACTN</name>
<dbReference type="PANTHER" id="PTHR43833:SF9">
    <property type="entry name" value="POTASSIUM CHANNEL PROTEIN YUGO-RELATED"/>
    <property type="match status" value="1"/>
</dbReference>
<dbReference type="SUPFAM" id="SSF81324">
    <property type="entry name" value="Voltage-gated potassium channels"/>
    <property type="match status" value="1"/>
</dbReference>
<dbReference type="RefSeq" id="WP_119949218.1">
    <property type="nucleotide sequence ID" value="NZ_QZEZ01000001.1"/>
</dbReference>
<dbReference type="GO" id="GO:0005886">
    <property type="term" value="C:plasma membrane"/>
    <property type="evidence" value="ECO:0007669"/>
    <property type="project" value="UniProtKB-SubCell"/>
</dbReference>
<gene>
    <name evidence="3" type="ORF">D5H78_00125</name>
</gene>
<dbReference type="Proteomes" id="UP000265614">
    <property type="component" value="Unassembled WGS sequence"/>
</dbReference>
<keyword evidence="3" id="KW-0406">Ion transport</keyword>
<accession>A0A3A3Z5P5</accession>
<keyword evidence="3" id="KW-0407">Ion channel</keyword>
<evidence type="ECO:0000313" key="3">
    <source>
        <dbReference type="EMBL" id="RJK98293.1"/>
    </source>
</evidence>
<feature type="domain" description="RCK N-terminal" evidence="2">
    <location>
        <begin position="104"/>
        <end position="224"/>
    </location>
</feature>
<evidence type="ECO:0000256" key="1">
    <source>
        <dbReference type="ARBA" id="ARBA00004651"/>
    </source>
</evidence>
<dbReference type="Gene3D" id="1.10.287.70">
    <property type="match status" value="1"/>
</dbReference>
<dbReference type="PANTHER" id="PTHR43833">
    <property type="entry name" value="POTASSIUM CHANNEL PROTEIN 2-RELATED-RELATED"/>
    <property type="match status" value="1"/>
</dbReference>
<dbReference type="InterPro" id="IPR003148">
    <property type="entry name" value="RCK_N"/>
</dbReference>
<dbReference type="InterPro" id="IPR013099">
    <property type="entry name" value="K_chnl_dom"/>
</dbReference>
<dbReference type="SUPFAM" id="SSF51735">
    <property type="entry name" value="NAD(P)-binding Rossmann-fold domains"/>
    <property type="match status" value="1"/>
</dbReference>
<keyword evidence="4" id="KW-1185">Reference proteome</keyword>